<protein>
    <recommendedName>
        <fullName evidence="1">BON domain-containing protein</fullName>
    </recommendedName>
</protein>
<dbReference type="AlphaFoldDB" id="A0A2N1PJU5"/>
<dbReference type="PANTHER" id="PTHR34606:SF15">
    <property type="entry name" value="BON DOMAIN-CONTAINING PROTEIN"/>
    <property type="match status" value="1"/>
</dbReference>
<reference evidence="2 3" key="1">
    <citation type="journal article" date="2017" name="ISME J.">
        <title>Potential for microbial H2 and metal transformations associated with novel bacteria and archaea in deep terrestrial subsurface sediments.</title>
        <authorList>
            <person name="Hernsdorf A.W."/>
            <person name="Amano Y."/>
            <person name="Miyakawa K."/>
            <person name="Ise K."/>
            <person name="Suzuki Y."/>
            <person name="Anantharaman K."/>
            <person name="Probst A."/>
            <person name="Burstein D."/>
            <person name="Thomas B.C."/>
            <person name="Banfield J.F."/>
        </authorList>
    </citation>
    <scope>NUCLEOTIDE SEQUENCE [LARGE SCALE GENOMIC DNA]</scope>
    <source>
        <strain evidence="2">HGW-Wallbacteria-1</strain>
    </source>
</reference>
<gene>
    <name evidence="2" type="ORF">CVV64_18070</name>
</gene>
<dbReference type="InterPro" id="IPR051686">
    <property type="entry name" value="Lipoprotein_DolP"/>
</dbReference>
<comment type="caution">
    <text evidence="2">The sequence shown here is derived from an EMBL/GenBank/DDBJ whole genome shotgun (WGS) entry which is preliminary data.</text>
</comment>
<name>A0A2N1PJU5_9BACT</name>
<proteinExistence type="predicted"/>
<dbReference type="PROSITE" id="PS50914">
    <property type="entry name" value="BON"/>
    <property type="match status" value="1"/>
</dbReference>
<dbReference type="InterPro" id="IPR007055">
    <property type="entry name" value="BON_dom"/>
</dbReference>
<dbReference type="PANTHER" id="PTHR34606">
    <property type="entry name" value="BON DOMAIN-CONTAINING PROTEIN"/>
    <property type="match status" value="1"/>
</dbReference>
<dbReference type="Proteomes" id="UP000233256">
    <property type="component" value="Unassembled WGS sequence"/>
</dbReference>
<evidence type="ECO:0000259" key="1">
    <source>
        <dbReference type="PROSITE" id="PS50914"/>
    </source>
</evidence>
<evidence type="ECO:0000313" key="3">
    <source>
        <dbReference type="Proteomes" id="UP000233256"/>
    </source>
</evidence>
<accession>A0A2N1PJU5</accession>
<dbReference type="EMBL" id="PGXC01000040">
    <property type="protein sequence ID" value="PKK88599.1"/>
    <property type="molecule type" value="Genomic_DNA"/>
</dbReference>
<organism evidence="2 3">
    <name type="scientific">Candidatus Wallbacteria bacterium HGW-Wallbacteria-1</name>
    <dbReference type="NCBI Taxonomy" id="2013854"/>
    <lineage>
        <taxon>Bacteria</taxon>
        <taxon>Candidatus Walliibacteriota</taxon>
    </lineage>
</organism>
<sequence>MDDEDWKDRVVRKGKAAGEKMGTALKKTGKVVSDGWITTKISTVFAFNRHVNPLNVRVKTRNGEVVLYGNARTQAEYDMAEKIAQNVDGVVRIVNRLSRDWE</sequence>
<dbReference type="Gene3D" id="3.30.1340.30">
    <property type="match status" value="1"/>
</dbReference>
<evidence type="ECO:0000313" key="2">
    <source>
        <dbReference type="EMBL" id="PKK88599.1"/>
    </source>
</evidence>
<feature type="domain" description="BON" evidence="1">
    <location>
        <begin position="33"/>
        <end position="101"/>
    </location>
</feature>
<dbReference type="Pfam" id="PF04972">
    <property type="entry name" value="BON"/>
    <property type="match status" value="1"/>
</dbReference>